<dbReference type="InterPro" id="IPR015919">
    <property type="entry name" value="Cadherin-like_sf"/>
</dbReference>
<dbReference type="InterPro" id="IPR022398">
    <property type="entry name" value="Peptidase_S8_His-AS"/>
</dbReference>
<dbReference type="InterPro" id="IPR015500">
    <property type="entry name" value="Peptidase_S8_subtilisin-rel"/>
</dbReference>
<keyword evidence="3 5" id="KW-0378">Hydrolase</keyword>
<name>A0ABQ4EE82_9ACTN</name>
<feature type="active site" description="Charge relay system" evidence="5">
    <location>
        <position position="188"/>
    </location>
</feature>
<evidence type="ECO:0000256" key="4">
    <source>
        <dbReference type="ARBA" id="ARBA00022825"/>
    </source>
</evidence>
<dbReference type="EMBL" id="BONW01000050">
    <property type="protein sequence ID" value="GIG93040.1"/>
    <property type="molecule type" value="Genomic_DNA"/>
</dbReference>
<evidence type="ECO:0000256" key="2">
    <source>
        <dbReference type="ARBA" id="ARBA00022670"/>
    </source>
</evidence>
<dbReference type="RefSeq" id="WP_203871348.1">
    <property type="nucleotide sequence ID" value="NZ_BONW01000050.1"/>
</dbReference>
<feature type="active site" description="Charge relay system" evidence="5">
    <location>
        <position position="157"/>
    </location>
</feature>
<feature type="domain" description="Inhibitor I9" evidence="9">
    <location>
        <begin position="70"/>
        <end position="115"/>
    </location>
</feature>
<evidence type="ECO:0000313" key="10">
    <source>
        <dbReference type="EMBL" id="GIG93040.1"/>
    </source>
</evidence>
<dbReference type="PROSITE" id="PS00138">
    <property type="entry name" value="SUBTILASE_SER"/>
    <property type="match status" value="1"/>
</dbReference>
<dbReference type="PROSITE" id="PS51892">
    <property type="entry name" value="SUBTILASE"/>
    <property type="match status" value="1"/>
</dbReference>
<dbReference type="InterPro" id="IPR034193">
    <property type="entry name" value="PCSK9_ProteinaseK-like"/>
</dbReference>
<evidence type="ECO:0000256" key="3">
    <source>
        <dbReference type="ARBA" id="ARBA00022801"/>
    </source>
</evidence>
<dbReference type="CDD" id="cd04077">
    <property type="entry name" value="Peptidases_S8_PCSK9_ProteinaseK_like"/>
    <property type="match status" value="1"/>
</dbReference>
<dbReference type="InterPro" id="IPR000209">
    <property type="entry name" value="Peptidase_S8/S53_dom"/>
</dbReference>
<proteinExistence type="inferred from homology"/>
<accession>A0ABQ4EE82</accession>
<dbReference type="InterPro" id="IPR037045">
    <property type="entry name" value="S8pro/Inhibitor_I9_sf"/>
</dbReference>
<dbReference type="SUPFAM" id="SSF49313">
    <property type="entry name" value="Cadherin-like"/>
    <property type="match status" value="1"/>
</dbReference>
<evidence type="ECO:0000313" key="11">
    <source>
        <dbReference type="Proteomes" id="UP000646749"/>
    </source>
</evidence>
<reference evidence="10 11" key="1">
    <citation type="submission" date="2021-01" db="EMBL/GenBank/DDBJ databases">
        <title>Whole genome shotgun sequence of Plantactinospora endophytica NBRC 110450.</title>
        <authorList>
            <person name="Komaki H."/>
            <person name="Tamura T."/>
        </authorList>
    </citation>
    <scope>NUCLEOTIDE SEQUENCE [LARGE SCALE GENOMIC DNA]</scope>
    <source>
        <strain evidence="10 11">NBRC 110450</strain>
    </source>
</reference>
<dbReference type="PRINTS" id="PR00723">
    <property type="entry name" value="SUBTILISIN"/>
</dbReference>
<dbReference type="Proteomes" id="UP000646749">
    <property type="component" value="Unassembled WGS sequence"/>
</dbReference>
<keyword evidence="7" id="KW-0732">Signal</keyword>
<dbReference type="Gene3D" id="3.30.70.80">
    <property type="entry name" value="Peptidase S8 propeptide/proteinase inhibitor I9"/>
    <property type="match status" value="1"/>
</dbReference>
<dbReference type="PANTHER" id="PTHR43806">
    <property type="entry name" value="PEPTIDASE S8"/>
    <property type="match status" value="1"/>
</dbReference>
<comment type="similarity">
    <text evidence="1 5 6">Belongs to the peptidase S8 family.</text>
</comment>
<dbReference type="PROSITE" id="PS51318">
    <property type="entry name" value="TAT"/>
    <property type="match status" value="1"/>
</dbReference>
<evidence type="ECO:0000259" key="8">
    <source>
        <dbReference type="Pfam" id="PF00082"/>
    </source>
</evidence>
<protein>
    <recommendedName>
        <fullName evidence="12">Serine protease</fullName>
    </recommendedName>
</protein>
<dbReference type="InterPro" id="IPR036852">
    <property type="entry name" value="Peptidase_S8/S53_dom_sf"/>
</dbReference>
<dbReference type="Gene3D" id="2.60.120.260">
    <property type="entry name" value="Galactose-binding domain-like"/>
    <property type="match status" value="1"/>
</dbReference>
<organism evidence="10 11">
    <name type="scientific">Plantactinospora endophytica</name>
    <dbReference type="NCBI Taxonomy" id="673535"/>
    <lineage>
        <taxon>Bacteria</taxon>
        <taxon>Bacillati</taxon>
        <taxon>Actinomycetota</taxon>
        <taxon>Actinomycetes</taxon>
        <taxon>Micromonosporales</taxon>
        <taxon>Micromonosporaceae</taxon>
        <taxon>Plantactinospora</taxon>
    </lineage>
</organism>
<feature type="domain" description="Peptidase S8/S53" evidence="8">
    <location>
        <begin position="154"/>
        <end position="376"/>
    </location>
</feature>
<dbReference type="InterPro" id="IPR023827">
    <property type="entry name" value="Peptidase_S8_Asp-AS"/>
</dbReference>
<dbReference type="InterPro" id="IPR050131">
    <property type="entry name" value="Peptidase_S8_subtilisin-like"/>
</dbReference>
<keyword evidence="2 5" id="KW-0645">Protease</keyword>
<evidence type="ECO:0000259" key="9">
    <source>
        <dbReference type="Pfam" id="PF05922"/>
    </source>
</evidence>
<dbReference type="Pfam" id="PF05922">
    <property type="entry name" value="Inhibitor_I9"/>
    <property type="match status" value="1"/>
</dbReference>
<comment type="caution">
    <text evidence="10">The sequence shown here is derived from an EMBL/GenBank/DDBJ whole genome shotgun (WGS) entry which is preliminary data.</text>
</comment>
<dbReference type="InterPro" id="IPR006311">
    <property type="entry name" value="TAT_signal"/>
</dbReference>
<feature type="active site" description="Charge relay system" evidence="5">
    <location>
        <position position="342"/>
    </location>
</feature>
<dbReference type="Pfam" id="PF05345">
    <property type="entry name" value="He_PIG"/>
    <property type="match status" value="1"/>
</dbReference>
<dbReference type="SUPFAM" id="SSF54897">
    <property type="entry name" value="Protease propeptides/inhibitors"/>
    <property type="match status" value="1"/>
</dbReference>
<gene>
    <name evidence="10" type="ORF">Pen02_79760</name>
</gene>
<dbReference type="Gene3D" id="2.60.40.10">
    <property type="entry name" value="Immunoglobulins"/>
    <property type="match status" value="1"/>
</dbReference>
<keyword evidence="4 5" id="KW-0720">Serine protease</keyword>
<evidence type="ECO:0000256" key="1">
    <source>
        <dbReference type="ARBA" id="ARBA00011073"/>
    </source>
</evidence>
<feature type="chain" id="PRO_5045554788" description="Serine protease" evidence="7">
    <location>
        <begin position="30"/>
        <end position="643"/>
    </location>
</feature>
<dbReference type="InterPro" id="IPR023828">
    <property type="entry name" value="Peptidase_S8_Ser-AS"/>
</dbReference>
<sequence>MKGSRRLAALGAVAAVAALVVTASPAPSAAAQEIVGATNPAAIEDSYIVVYKDSTVSTRGVDTLTGQLAAEYAVTPKHTFRHALRGFAGTFSKDTARKLAAEPAVAYVQQDATIRATDTQPNPPSWGLDRIDQRDLPLDSSYSYPNTAANVTAYIIDTGIRTSHHAFGSRASWGTNTVDSVNTDCRGHGTHVAGTVGGAPYGVAKSVRLIAVKVLNCEGAGTTSSVTAGVDWVTGHHTDGPAVANMSLGNLAPQPVLENAVRASIADGVTYAVAAGNEYGDACAHSPANVTEAITVSASDTDDYRAIFANYGTCTDIFAPGYGITSAWNGSDTDTNTIDGTSMATPHVAGAAALLLGANPGLTPDQVASTMFDAATPDRIIDAGPGTPNRLLYVEGGGGHPGSPVVADPGNRTDTAGAAVNLPMSASGGTPPYRWSAAGLPAGLSINSASGLISGTVSTSGVSTATVNATDADSRSGSVSFTWTVTPASGGCVSPGQKLVNPGFENGDVGWANATHTIGRWTGANAPRSGTQAAWVSGDGQVRTERLEQTVALPAGCTNMRLSLYLKIHTDEFINVIPYDTFTIRIGSTVLATYSNIDEGPYKLRTFNVGGYAGRTVTISFTGAEDSSLQTSFVLDDLSLTAD</sequence>
<dbReference type="InterPro" id="IPR013783">
    <property type="entry name" value="Ig-like_fold"/>
</dbReference>
<evidence type="ECO:0000256" key="7">
    <source>
        <dbReference type="SAM" id="SignalP"/>
    </source>
</evidence>
<evidence type="ECO:0008006" key="12">
    <source>
        <dbReference type="Google" id="ProtNLM"/>
    </source>
</evidence>
<dbReference type="Pfam" id="PF00082">
    <property type="entry name" value="Peptidase_S8"/>
    <property type="match status" value="1"/>
</dbReference>
<feature type="signal peptide" evidence="7">
    <location>
        <begin position="1"/>
        <end position="29"/>
    </location>
</feature>
<dbReference type="SUPFAM" id="SSF52743">
    <property type="entry name" value="Subtilisin-like"/>
    <property type="match status" value="1"/>
</dbReference>
<evidence type="ECO:0000256" key="6">
    <source>
        <dbReference type="RuleBase" id="RU003355"/>
    </source>
</evidence>
<dbReference type="Gene3D" id="3.40.50.200">
    <property type="entry name" value="Peptidase S8/S53 domain"/>
    <property type="match status" value="1"/>
</dbReference>
<evidence type="ECO:0000256" key="5">
    <source>
        <dbReference type="PROSITE-ProRule" id="PRU01240"/>
    </source>
</evidence>
<keyword evidence="11" id="KW-1185">Reference proteome</keyword>
<dbReference type="InterPro" id="IPR010259">
    <property type="entry name" value="S8pro/Inhibitor_I9"/>
</dbReference>
<dbReference type="PANTHER" id="PTHR43806:SF11">
    <property type="entry name" value="CEREVISIN-RELATED"/>
    <property type="match status" value="1"/>
</dbReference>
<dbReference type="PROSITE" id="PS00136">
    <property type="entry name" value="SUBTILASE_ASP"/>
    <property type="match status" value="1"/>
</dbReference>
<dbReference type="PROSITE" id="PS00137">
    <property type="entry name" value="SUBTILASE_HIS"/>
    <property type="match status" value="1"/>
</dbReference>